<gene>
    <name evidence="2" type="ORF">N0V91_007022</name>
</gene>
<dbReference type="Proteomes" id="UP001140510">
    <property type="component" value="Unassembled WGS sequence"/>
</dbReference>
<evidence type="ECO:0000256" key="1">
    <source>
        <dbReference type="SAM" id="MobiDB-lite"/>
    </source>
</evidence>
<name>A0A9W9D5P6_9PLEO</name>
<accession>A0A9W9D5P6</accession>
<organism evidence="2 3">
    <name type="scientific">Didymella pomorum</name>
    <dbReference type="NCBI Taxonomy" id="749634"/>
    <lineage>
        <taxon>Eukaryota</taxon>
        <taxon>Fungi</taxon>
        <taxon>Dikarya</taxon>
        <taxon>Ascomycota</taxon>
        <taxon>Pezizomycotina</taxon>
        <taxon>Dothideomycetes</taxon>
        <taxon>Pleosporomycetidae</taxon>
        <taxon>Pleosporales</taxon>
        <taxon>Pleosporineae</taxon>
        <taxon>Didymellaceae</taxon>
        <taxon>Didymella</taxon>
    </lineage>
</organism>
<dbReference type="EMBL" id="JAPEVA010000059">
    <property type="protein sequence ID" value="KAJ4402649.1"/>
    <property type="molecule type" value="Genomic_DNA"/>
</dbReference>
<sequence>MAALKDAFVAYLRNDFTGDQSWLTEDAINNIVTIVVAGSAKITLEKAVDEAAEHGTAEHGTEELFEGDREKEDG</sequence>
<feature type="region of interest" description="Disordered" evidence="1">
    <location>
        <begin position="52"/>
        <end position="74"/>
    </location>
</feature>
<keyword evidence="3" id="KW-1185">Reference proteome</keyword>
<feature type="non-terminal residue" evidence="2">
    <location>
        <position position="74"/>
    </location>
</feature>
<reference evidence="2" key="1">
    <citation type="submission" date="2022-10" db="EMBL/GenBank/DDBJ databases">
        <title>Tapping the CABI collections for fungal endophytes: first genome assemblies for Collariella, Neodidymelliopsis, Ascochyta clinopodiicola, Didymella pomorum, Didymosphaeria variabile, Neocosmospora piperis and Neocucurbitaria cava.</title>
        <authorList>
            <person name="Hill R."/>
        </authorList>
    </citation>
    <scope>NUCLEOTIDE SEQUENCE</scope>
    <source>
        <strain evidence="2">IMI 355091</strain>
    </source>
</reference>
<evidence type="ECO:0000313" key="2">
    <source>
        <dbReference type="EMBL" id="KAJ4402649.1"/>
    </source>
</evidence>
<proteinExistence type="predicted"/>
<comment type="caution">
    <text evidence="2">The sequence shown here is derived from an EMBL/GenBank/DDBJ whole genome shotgun (WGS) entry which is preliminary data.</text>
</comment>
<evidence type="ECO:0000313" key="3">
    <source>
        <dbReference type="Proteomes" id="UP001140510"/>
    </source>
</evidence>
<dbReference type="OrthoDB" id="10484615at2759"/>
<dbReference type="AlphaFoldDB" id="A0A9W9D5P6"/>
<protein>
    <submittedName>
        <fullName evidence="2">Uncharacterized protein</fullName>
    </submittedName>
</protein>